<evidence type="ECO:0008006" key="3">
    <source>
        <dbReference type="Google" id="ProtNLM"/>
    </source>
</evidence>
<name>A0A1V6Q1I6_9EURO</name>
<dbReference type="Gene3D" id="3.40.50.720">
    <property type="entry name" value="NAD(P)-binding Rossmann-like Domain"/>
    <property type="match status" value="1"/>
</dbReference>
<organism evidence="1 2">
    <name type="scientific">Penicillium antarcticum</name>
    <dbReference type="NCBI Taxonomy" id="416450"/>
    <lineage>
        <taxon>Eukaryota</taxon>
        <taxon>Fungi</taxon>
        <taxon>Dikarya</taxon>
        <taxon>Ascomycota</taxon>
        <taxon>Pezizomycotina</taxon>
        <taxon>Eurotiomycetes</taxon>
        <taxon>Eurotiomycetidae</taxon>
        <taxon>Eurotiales</taxon>
        <taxon>Aspergillaceae</taxon>
        <taxon>Penicillium</taxon>
    </lineage>
</organism>
<dbReference type="EMBL" id="MDYN01000018">
    <property type="protein sequence ID" value="OQD83103.1"/>
    <property type="molecule type" value="Genomic_DNA"/>
</dbReference>
<accession>A0A1V6Q1I6</accession>
<sequence length="117" mass="12441">MPAGLVFVTGVSSLESVIIPDITKRDAFSGHLVGVDYVLHVASPLRKGTSKADYFPGAINLTTAIPSKVAKVASIQRICHLFRCVFDMHPFPPCGNASLPGQQDVGTAGHQSHRLCT</sequence>
<protein>
    <recommendedName>
        <fullName evidence="3">3-beta hydroxysteroid dehydrogenase/isomerase domain-containing protein</fullName>
    </recommendedName>
</protein>
<reference evidence="2" key="1">
    <citation type="journal article" date="2017" name="Nat. Microbiol.">
        <title>Global analysis of biosynthetic gene clusters reveals vast potential of secondary metabolite production in Penicillium species.</title>
        <authorList>
            <person name="Nielsen J.C."/>
            <person name="Grijseels S."/>
            <person name="Prigent S."/>
            <person name="Ji B."/>
            <person name="Dainat J."/>
            <person name="Nielsen K.F."/>
            <person name="Frisvad J.C."/>
            <person name="Workman M."/>
            <person name="Nielsen J."/>
        </authorList>
    </citation>
    <scope>NUCLEOTIDE SEQUENCE [LARGE SCALE GENOMIC DNA]</scope>
    <source>
        <strain evidence="2">IBT 31811</strain>
    </source>
</reference>
<proteinExistence type="predicted"/>
<evidence type="ECO:0000313" key="2">
    <source>
        <dbReference type="Proteomes" id="UP000191672"/>
    </source>
</evidence>
<gene>
    <name evidence="1" type="ORF">PENANT_c018G09508</name>
</gene>
<dbReference type="AlphaFoldDB" id="A0A1V6Q1I6"/>
<evidence type="ECO:0000313" key="1">
    <source>
        <dbReference type="EMBL" id="OQD83103.1"/>
    </source>
</evidence>
<keyword evidence="2" id="KW-1185">Reference proteome</keyword>
<dbReference type="Proteomes" id="UP000191672">
    <property type="component" value="Unassembled WGS sequence"/>
</dbReference>
<comment type="caution">
    <text evidence="1">The sequence shown here is derived from an EMBL/GenBank/DDBJ whole genome shotgun (WGS) entry which is preliminary data.</text>
</comment>